<evidence type="ECO:0000313" key="2">
    <source>
        <dbReference type="EMBL" id="CAH1960086.1"/>
    </source>
</evidence>
<feature type="region of interest" description="Disordered" evidence="1">
    <location>
        <begin position="80"/>
        <end position="100"/>
    </location>
</feature>
<dbReference type="Proteomes" id="UP001152888">
    <property type="component" value="Unassembled WGS sequence"/>
</dbReference>
<sequence length="291" mass="33472">MEVMEDGNLMDKLGILIKRDMEYYQSKQAILQQTVCPGVMGGKLDFPRSASFASIKLVQWWEDEYIAAYKQPSGFFQTTKKETSSEDSDSTEDEIVKNSDPPKFMSLVSKSSEEFLDHLHILTQEALDHADLSVLTGTIGAAALLKNYLWFYIQTTESSSYSLAEVQKSSKRYNEMCEALAERLLDLYCRLISLYILQDAECLDWECHKPFFECERGSYTIQMWWTFMQGTKEDLWNTVPPKMAQRVFSGMLNESLTILTVRYTQVTKNCKYSILGTEKEDSSKTHIARLC</sequence>
<dbReference type="AlphaFoldDB" id="A0A9P0JSC7"/>
<organism evidence="2 3">
    <name type="scientific">Acanthoscelides obtectus</name>
    <name type="common">Bean weevil</name>
    <name type="synonym">Bruchus obtectus</name>
    <dbReference type="NCBI Taxonomy" id="200917"/>
    <lineage>
        <taxon>Eukaryota</taxon>
        <taxon>Metazoa</taxon>
        <taxon>Ecdysozoa</taxon>
        <taxon>Arthropoda</taxon>
        <taxon>Hexapoda</taxon>
        <taxon>Insecta</taxon>
        <taxon>Pterygota</taxon>
        <taxon>Neoptera</taxon>
        <taxon>Endopterygota</taxon>
        <taxon>Coleoptera</taxon>
        <taxon>Polyphaga</taxon>
        <taxon>Cucujiformia</taxon>
        <taxon>Chrysomeloidea</taxon>
        <taxon>Chrysomelidae</taxon>
        <taxon>Bruchinae</taxon>
        <taxon>Bruchini</taxon>
        <taxon>Acanthoscelides</taxon>
    </lineage>
</organism>
<name>A0A9P0JSC7_ACAOB</name>
<dbReference type="OrthoDB" id="10007406at2759"/>
<dbReference type="EMBL" id="CAKOFQ010006686">
    <property type="protein sequence ID" value="CAH1960086.1"/>
    <property type="molecule type" value="Genomic_DNA"/>
</dbReference>
<dbReference type="InterPro" id="IPR027993">
    <property type="entry name" value="DUF4495"/>
</dbReference>
<dbReference type="Pfam" id="PF14906">
    <property type="entry name" value="DUF4495"/>
    <property type="match status" value="1"/>
</dbReference>
<accession>A0A9P0JSC7</accession>
<evidence type="ECO:0000256" key="1">
    <source>
        <dbReference type="SAM" id="MobiDB-lite"/>
    </source>
</evidence>
<dbReference type="PANTHER" id="PTHR33960:SF1">
    <property type="entry name" value="SIMILAR TO KIAA0825 PROTEIN"/>
    <property type="match status" value="1"/>
</dbReference>
<dbReference type="PANTHER" id="PTHR33960">
    <property type="entry name" value="SIMILAR TO KIAA0825 PROTEIN"/>
    <property type="match status" value="1"/>
</dbReference>
<evidence type="ECO:0000313" key="3">
    <source>
        <dbReference type="Proteomes" id="UP001152888"/>
    </source>
</evidence>
<reference evidence="2" key="1">
    <citation type="submission" date="2022-03" db="EMBL/GenBank/DDBJ databases">
        <authorList>
            <person name="Sayadi A."/>
        </authorList>
    </citation>
    <scope>NUCLEOTIDE SEQUENCE</scope>
</reference>
<proteinExistence type="predicted"/>
<protein>
    <submittedName>
        <fullName evidence="2">Uncharacterized protein</fullName>
    </submittedName>
</protein>
<gene>
    <name evidence="2" type="ORF">ACAOBT_LOCUS3536</name>
</gene>
<comment type="caution">
    <text evidence="2">The sequence shown here is derived from an EMBL/GenBank/DDBJ whole genome shotgun (WGS) entry which is preliminary data.</text>
</comment>
<keyword evidence="3" id="KW-1185">Reference proteome</keyword>